<evidence type="ECO:0000313" key="3">
    <source>
        <dbReference type="Proteomes" id="UP001595891"/>
    </source>
</evidence>
<keyword evidence="1" id="KW-1133">Transmembrane helix</keyword>
<gene>
    <name evidence="2" type="ORF">ACFO8L_25905</name>
</gene>
<dbReference type="Proteomes" id="UP001595891">
    <property type="component" value="Unassembled WGS sequence"/>
</dbReference>
<keyword evidence="3" id="KW-1185">Reference proteome</keyword>
<dbReference type="RefSeq" id="WP_262844329.1">
    <property type="nucleotide sequence ID" value="NZ_JANZYP010000028.1"/>
</dbReference>
<reference evidence="3" key="1">
    <citation type="journal article" date="2019" name="Int. J. Syst. Evol. Microbiol.">
        <title>The Global Catalogue of Microorganisms (GCM) 10K type strain sequencing project: providing services to taxonomists for standard genome sequencing and annotation.</title>
        <authorList>
            <consortium name="The Broad Institute Genomics Platform"/>
            <consortium name="The Broad Institute Genome Sequencing Center for Infectious Disease"/>
            <person name="Wu L."/>
            <person name="Ma J."/>
        </authorList>
    </citation>
    <scope>NUCLEOTIDE SEQUENCE [LARGE SCALE GENOMIC DNA]</scope>
    <source>
        <strain evidence="3">CCUG 49560</strain>
    </source>
</reference>
<feature type="transmembrane region" description="Helical" evidence="1">
    <location>
        <begin position="51"/>
        <end position="71"/>
    </location>
</feature>
<keyword evidence="1" id="KW-0472">Membrane</keyword>
<evidence type="ECO:0000313" key="2">
    <source>
        <dbReference type="EMBL" id="MFC4589547.1"/>
    </source>
</evidence>
<evidence type="ECO:0000256" key="1">
    <source>
        <dbReference type="SAM" id="Phobius"/>
    </source>
</evidence>
<name>A0ABV9EIV5_9ACTN</name>
<dbReference type="EMBL" id="JBHSFN010000017">
    <property type="protein sequence ID" value="MFC4589547.1"/>
    <property type="molecule type" value="Genomic_DNA"/>
</dbReference>
<comment type="caution">
    <text evidence="2">The sequence shown here is derived from an EMBL/GenBank/DDBJ whole genome shotgun (WGS) entry which is preliminary data.</text>
</comment>
<keyword evidence="1" id="KW-0812">Transmembrane</keyword>
<organism evidence="2 3">
    <name type="scientific">Sphaerisporangium corydalis</name>
    <dbReference type="NCBI Taxonomy" id="1441875"/>
    <lineage>
        <taxon>Bacteria</taxon>
        <taxon>Bacillati</taxon>
        <taxon>Actinomycetota</taxon>
        <taxon>Actinomycetes</taxon>
        <taxon>Streptosporangiales</taxon>
        <taxon>Streptosporangiaceae</taxon>
        <taxon>Sphaerisporangium</taxon>
    </lineage>
</organism>
<feature type="transmembrane region" description="Helical" evidence="1">
    <location>
        <begin position="25"/>
        <end position="45"/>
    </location>
</feature>
<proteinExistence type="predicted"/>
<protein>
    <recommendedName>
        <fullName evidence="4">DUF3040 domain-containing protein</fullName>
    </recommendedName>
</protein>
<accession>A0ABV9EIV5</accession>
<sequence length="85" mass="8859">MTDETPEQRSTTGTPMVTGTPRDVIHIRLGSFVLFLALALGVLALVAKAPVLAIVLAVVAVAAVVDVVLAVRRQRRIGTGPRSTG</sequence>
<evidence type="ECO:0008006" key="4">
    <source>
        <dbReference type="Google" id="ProtNLM"/>
    </source>
</evidence>